<sequence length="384" mass="41162">MAMEKQRFGDGRPPENAAMPLAGTKVLEFSGLGPTPFGAMLLADLGASVLRIERAGAVNPLGGDPRFDFIYRGRPSMAVDLKSPEGLERVRDLAGAADVLIEGYRPGTMERLGLGPDTLCADNERLIYARMSGWGQDGPLSGKAGHDINYLALSGALFPLGPSDAPPVPPLNYVGNFGGGGTFLAMGVLAAMQERQRSGTGQVLDVAMIDGISVLMTQLSGWMQMGQWSAGRGGNLLDGSAYFYRCYATRDGRHMAVGALEKPFHDAFVSALGLDPEDWNDHLEPSHWAIRGDRIAAIVAGETLEHWLTVFDGVDACVSPVLSVDEAARDTGGTKRGSWVRDARSFQPFPAPRFSRSPVRQPSPTLDNAELERVLHAWRAEAAA</sequence>
<evidence type="ECO:0000313" key="2">
    <source>
        <dbReference type="Proteomes" id="UP000290057"/>
    </source>
</evidence>
<dbReference type="PANTHER" id="PTHR48228">
    <property type="entry name" value="SUCCINYL-COA--D-CITRAMALATE COA-TRANSFERASE"/>
    <property type="match status" value="1"/>
</dbReference>
<gene>
    <name evidence="1" type="primary">mcr</name>
    <name evidence="1" type="ORF">EKJ_14410</name>
</gene>
<dbReference type="InterPro" id="IPR003673">
    <property type="entry name" value="CoA-Trfase_fam_III"/>
</dbReference>
<dbReference type="AlphaFoldDB" id="A0A3T1CHV6"/>
<dbReference type="InterPro" id="IPR023606">
    <property type="entry name" value="CoA-Trfase_III_dom_1_sf"/>
</dbReference>
<dbReference type="SUPFAM" id="SSF89796">
    <property type="entry name" value="CoA-transferase family III (CaiB/BaiF)"/>
    <property type="match status" value="1"/>
</dbReference>
<reference evidence="1 2" key="1">
    <citation type="submission" date="2019-01" db="EMBL/GenBank/DDBJ databases">
        <title>Complete genome sequence of Erythrobacter flavus KJ5.</title>
        <authorList>
            <person name="Kanesaki Y."/>
            <person name="Brotosudarmo T."/>
            <person name="Moriuchi R."/>
            <person name="Awai K."/>
        </authorList>
    </citation>
    <scope>NUCLEOTIDE SEQUENCE [LARGE SCALE GENOMIC DNA]</scope>
    <source>
        <strain evidence="1 2">KJ5</strain>
    </source>
</reference>
<dbReference type="InterPro" id="IPR050509">
    <property type="entry name" value="CoA-transferase_III"/>
</dbReference>
<proteinExistence type="predicted"/>
<dbReference type="PANTHER" id="PTHR48228:SF5">
    <property type="entry name" value="ALPHA-METHYLACYL-COA RACEMASE"/>
    <property type="match status" value="1"/>
</dbReference>
<evidence type="ECO:0000313" key="1">
    <source>
        <dbReference type="EMBL" id="BBI20594.1"/>
    </source>
</evidence>
<dbReference type="Pfam" id="PF02515">
    <property type="entry name" value="CoA_transf_3"/>
    <property type="match status" value="1"/>
</dbReference>
<name>A0A3T1CHV6_9SPHN</name>
<keyword evidence="2" id="KW-1185">Reference proteome</keyword>
<keyword evidence="1" id="KW-0808">Transferase</keyword>
<dbReference type="Gene3D" id="3.40.50.10540">
    <property type="entry name" value="Crotonobetainyl-coa:carnitine coa-transferase, domain 1"/>
    <property type="match status" value="1"/>
</dbReference>
<dbReference type="EMBL" id="AP019389">
    <property type="protein sequence ID" value="BBI20594.1"/>
    <property type="molecule type" value="Genomic_DNA"/>
</dbReference>
<protein>
    <submittedName>
        <fullName evidence="1">CoA transferase</fullName>
    </submittedName>
</protein>
<organism evidence="1 2">
    <name type="scientific">Qipengyuania flava</name>
    <dbReference type="NCBI Taxonomy" id="192812"/>
    <lineage>
        <taxon>Bacteria</taxon>
        <taxon>Pseudomonadati</taxon>
        <taxon>Pseudomonadota</taxon>
        <taxon>Alphaproteobacteria</taxon>
        <taxon>Sphingomonadales</taxon>
        <taxon>Erythrobacteraceae</taxon>
        <taxon>Qipengyuania</taxon>
    </lineage>
</organism>
<dbReference type="GO" id="GO:0016740">
    <property type="term" value="F:transferase activity"/>
    <property type="evidence" value="ECO:0007669"/>
    <property type="project" value="UniProtKB-KW"/>
</dbReference>
<dbReference type="Gene3D" id="3.30.1540.10">
    <property type="entry name" value="formyl-coa transferase, domain 3"/>
    <property type="match status" value="1"/>
</dbReference>
<accession>A0A3T1CHV6</accession>
<dbReference type="Proteomes" id="UP000290057">
    <property type="component" value="Chromosome"/>
</dbReference>
<dbReference type="InterPro" id="IPR044855">
    <property type="entry name" value="CoA-Trfase_III_dom3_sf"/>
</dbReference>